<dbReference type="GO" id="GO:0004930">
    <property type="term" value="F:G protein-coupled receptor activity"/>
    <property type="evidence" value="ECO:0007669"/>
    <property type="project" value="UniProtKB-KW"/>
</dbReference>
<dbReference type="PRINTS" id="PR00237">
    <property type="entry name" value="GPCRRHODOPSN"/>
</dbReference>
<keyword evidence="6" id="KW-0472">Membrane</keyword>
<keyword evidence="3 9" id="KW-0812">Transmembrane</keyword>
<dbReference type="PROSITE" id="PS50262">
    <property type="entry name" value="G_PROTEIN_RECEP_F1_2"/>
    <property type="match status" value="1"/>
</dbReference>
<dbReference type="Proteomes" id="UP000749559">
    <property type="component" value="Unassembled WGS sequence"/>
</dbReference>
<evidence type="ECO:0000313" key="11">
    <source>
        <dbReference type="Proteomes" id="UP000749559"/>
    </source>
</evidence>
<dbReference type="EMBL" id="CAIIXF020000010">
    <property type="protein sequence ID" value="CAH1796121.1"/>
    <property type="molecule type" value="Genomic_DNA"/>
</dbReference>
<comment type="caution">
    <text evidence="10">The sequence shown here is derived from an EMBL/GenBank/DDBJ whole genome shotgun (WGS) entry which is preliminary data.</text>
</comment>
<dbReference type="SMART" id="SM01381">
    <property type="entry name" value="7TM_GPCR_Srsx"/>
    <property type="match status" value="1"/>
</dbReference>
<name>A0A8J1TWK2_OWEFU</name>
<evidence type="ECO:0000256" key="8">
    <source>
        <dbReference type="ARBA" id="ARBA00023224"/>
    </source>
</evidence>
<evidence type="ECO:0000256" key="7">
    <source>
        <dbReference type="ARBA" id="ARBA00023170"/>
    </source>
</evidence>
<gene>
    <name evidence="10" type="ORF">OFUS_LOCUS20566</name>
</gene>
<evidence type="ECO:0000256" key="1">
    <source>
        <dbReference type="ARBA" id="ARBA00004651"/>
    </source>
</evidence>
<proteinExistence type="inferred from homology"/>
<evidence type="ECO:0000313" key="10">
    <source>
        <dbReference type="EMBL" id="CAH1796121.1"/>
    </source>
</evidence>
<evidence type="ECO:0000256" key="5">
    <source>
        <dbReference type="ARBA" id="ARBA00023040"/>
    </source>
</evidence>
<keyword evidence="8 9" id="KW-0807">Transducer</keyword>
<comment type="similarity">
    <text evidence="9">Belongs to the G-protein coupled receptor 1 family.</text>
</comment>
<dbReference type="AlphaFoldDB" id="A0A8J1TWK2"/>
<evidence type="ECO:0000256" key="4">
    <source>
        <dbReference type="ARBA" id="ARBA00022989"/>
    </source>
</evidence>
<evidence type="ECO:0000256" key="2">
    <source>
        <dbReference type="ARBA" id="ARBA00022475"/>
    </source>
</evidence>
<keyword evidence="11" id="KW-1185">Reference proteome</keyword>
<dbReference type="GO" id="GO:0005886">
    <property type="term" value="C:plasma membrane"/>
    <property type="evidence" value="ECO:0007669"/>
    <property type="project" value="UniProtKB-SubCell"/>
</dbReference>
<keyword evidence="7 9" id="KW-0675">Receptor</keyword>
<evidence type="ECO:0000256" key="9">
    <source>
        <dbReference type="RuleBase" id="RU000688"/>
    </source>
</evidence>
<keyword evidence="5 9" id="KW-0297">G-protein coupled receptor</keyword>
<dbReference type="InterPro" id="IPR017452">
    <property type="entry name" value="GPCR_Rhodpsn_7TM"/>
</dbReference>
<evidence type="ECO:0000256" key="6">
    <source>
        <dbReference type="ARBA" id="ARBA00023136"/>
    </source>
</evidence>
<accession>A0A8J1TWK2</accession>
<comment type="subcellular location">
    <subcellularLocation>
        <location evidence="1">Cell membrane</location>
        <topology evidence="1">Multi-pass membrane protein</topology>
    </subcellularLocation>
</comment>
<sequence length="307" mass="34353">MMNVTDMYNTSETSTNVYEIPTSYYIYTVVSVIILLLICVGNGLTIFIILKYTELQRDTSFLMMSLAVADLIVGLVTSFSIADYYVWGNFPTCLARYVLFTLCSQASVITLVCIAIDRFVAVSYPLHYTTTITRMRLCIMITVTWSISVLTSIILVWWHKPLQELECYFYKIVPMYFLSGVAGGFFIVATATIVGLYAAIFAQAQKQANKIRMLEVTMNPGGKPVDNRANIKSAKVLGIIVGIYLFCWAPLFIVGFCNTPLPNQTETVGVLFTVSGLLASLNSVVNPFIYGWKNKQFRKAYKKVLCG</sequence>
<dbReference type="InterPro" id="IPR000276">
    <property type="entry name" value="GPCR_Rhodpsn"/>
</dbReference>
<dbReference type="Pfam" id="PF00001">
    <property type="entry name" value="7tm_1"/>
    <property type="match status" value="1"/>
</dbReference>
<reference evidence="10" key="1">
    <citation type="submission" date="2022-03" db="EMBL/GenBank/DDBJ databases">
        <authorList>
            <person name="Martin C."/>
        </authorList>
    </citation>
    <scope>NUCLEOTIDE SEQUENCE</scope>
</reference>
<evidence type="ECO:0000256" key="3">
    <source>
        <dbReference type="ARBA" id="ARBA00022692"/>
    </source>
</evidence>
<dbReference type="SUPFAM" id="SSF81321">
    <property type="entry name" value="Family A G protein-coupled receptor-like"/>
    <property type="match status" value="1"/>
</dbReference>
<dbReference type="PANTHER" id="PTHR24249">
    <property type="entry name" value="HISTAMINE RECEPTOR-RELATED G-PROTEIN COUPLED RECEPTOR"/>
    <property type="match status" value="1"/>
</dbReference>
<dbReference type="PROSITE" id="PS00237">
    <property type="entry name" value="G_PROTEIN_RECEP_F1_1"/>
    <property type="match status" value="1"/>
</dbReference>
<dbReference type="OrthoDB" id="6287421at2759"/>
<protein>
    <submittedName>
        <fullName evidence="10">Uncharacterized protein</fullName>
    </submittedName>
</protein>
<keyword evidence="2" id="KW-1003">Cell membrane</keyword>
<keyword evidence="4" id="KW-1133">Transmembrane helix</keyword>
<organism evidence="10 11">
    <name type="scientific">Owenia fusiformis</name>
    <name type="common">Polychaete worm</name>
    <dbReference type="NCBI Taxonomy" id="6347"/>
    <lineage>
        <taxon>Eukaryota</taxon>
        <taxon>Metazoa</taxon>
        <taxon>Spiralia</taxon>
        <taxon>Lophotrochozoa</taxon>
        <taxon>Annelida</taxon>
        <taxon>Polychaeta</taxon>
        <taxon>Sedentaria</taxon>
        <taxon>Canalipalpata</taxon>
        <taxon>Sabellida</taxon>
        <taxon>Oweniida</taxon>
        <taxon>Oweniidae</taxon>
        <taxon>Owenia</taxon>
    </lineage>
</organism>
<dbReference type="Gene3D" id="1.20.1070.10">
    <property type="entry name" value="Rhodopsin 7-helix transmembrane proteins"/>
    <property type="match status" value="1"/>
</dbReference>
<dbReference type="InterPro" id="IPR050569">
    <property type="entry name" value="TAAR"/>
</dbReference>